<evidence type="ECO:0000313" key="2">
    <source>
        <dbReference type="Proteomes" id="UP000215902"/>
    </source>
</evidence>
<evidence type="ECO:0008006" key="3">
    <source>
        <dbReference type="Google" id="ProtNLM"/>
    </source>
</evidence>
<dbReference type="GO" id="GO:0005778">
    <property type="term" value="C:peroxisomal membrane"/>
    <property type="evidence" value="ECO:0007669"/>
    <property type="project" value="TreeGrafter"/>
</dbReference>
<dbReference type="PANTHER" id="PTHR15460">
    <property type="entry name" value="PEROXISOMAL MEMBRANE PROTEIN 4"/>
    <property type="match status" value="1"/>
</dbReference>
<dbReference type="PANTHER" id="PTHR15460:SF3">
    <property type="entry name" value="PEROXISOMAL MEMBRANE PROTEIN 4"/>
    <property type="match status" value="1"/>
</dbReference>
<comment type="caution">
    <text evidence="1">The sequence shown here is derived from an EMBL/GenBank/DDBJ whole genome shotgun (WGS) entry which is preliminary data.</text>
</comment>
<reference evidence="1 2" key="1">
    <citation type="submission" date="2017-06" db="EMBL/GenBank/DDBJ databases">
        <title>A platform for efficient transgenesis in Macrostomum lignano, a flatworm model organism for stem cell research.</title>
        <authorList>
            <person name="Berezikov E."/>
        </authorList>
    </citation>
    <scope>NUCLEOTIDE SEQUENCE [LARGE SCALE GENOMIC DNA]</scope>
    <source>
        <strain evidence="1">DV1</strain>
        <tissue evidence="1">Whole organism</tissue>
    </source>
</reference>
<dbReference type="STRING" id="282301.A0A267E4X2"/>
<dbReference type="Proteomes" id="UP000215902">
    <property type="component" value="Unassembled WGS sequence"/>
</dbReference>
<dbReference type="PIRSF" id="PIRSF013674">
    <property type="entry name" value="PXMP4"/>
    <property type="match status" value="1"/>
</dbReference>
<dbReference type="EMBL" id="NIVC01002600">
    <property type="protein sequence ID" value="PAA56610.1"/>
    <property type="molecule type" value="Genomic_DNA"/>
</dbReference>
<dbReference type="OrthoDB" id="39659at2759"/>
<organism evidence="1 2">
    <name type="scientific">Macrostomum lignano</name>
    <dbReference type="NCBI Taxonomy" id="282301"/>
    <lineage>
        <taxon>Eukaryota</taxon>
        <taxon>Metazoa</taxon>
        <taxon>Spiralia</taxon>
        <taxon>Lophotrochozoa</taxon>
        <taxon>Platyhelminthes</taxon>
        <taxon>Rhabditophora</taxon>
        <taxon>Macrostomorpha</taxon>
        <taxon>Macrostomida</taxon>
        <taxon>Macrostomidae</taxon>
        <taxon>Macrostomum</taxon>
    </lineage>
</organism>
<evidence type="ECO:0000313" key="1">
    <source>
        <dbReference type="EMBL" id="PAA56610.1"/>
    </source>
</evidence>
<accession>A0A267E4X2</accession>
<dbReference type="AlphaFoldDB" id="A0A267E4X2"/>
<gene>
    <name evidence="1" type="ORF">BOX15_Mlig002252g1</name>
</gene>
<dbReference type="InterPro" id="IPR019531">
    <property type="entry name" value="Pmp4"/>
</dbReference>
<protein>
    <recommendedName>
        <fullName evidence="3">Peroxisomal membrane protein 4</fullName>
    </recommendedName>
</protein>
<name>A0A267E4X2_9PLAT</name>
<keyword evidence="2" id="KW-1185">Reference proteome</keyword>
<proteinExistence type="predicted"/>
<sequence length="224" mass="24969">MASLLPPSLLETVNWALHQPQYSFAAELIKGIRNGIVYGCKIRFPHAVVMTFLFKSGPLSDKLSNIVQLTVQHARGLASFAVIYKLACRLLLKTTGRTVGDKASPASGLQRWQAFLAAFLAGYLVFGQSNKVNEQINLYLLSRILYGTAKLLVKRGWIANPPGNTFQLFAAIVWGCVLCLFEFEGDTLQPSLKASMTYIYHDSSVWTNFIDWLVYNKMPSTAKK</sequence>